<dbReference type="PANTHER" id="PTHR40572:SF1">
    <property type="entry name" value="PROTEIN BAX"/>
    <property type="match status" value="1"/>
</dbReference>
<evidence type="ECO:0000313" key="4">
    <source>
        <dbReference type="EMBL" id="MDW4824761.1"/>
    </source>
</evidence>
<dbReference type="PANTHER" id="PTHR40572">
    <property type="entry name" value="PROTEIN BAX"/>
    <property type="match status" value="1"/>
</dbReference>
<gene>
    <name evidence="3" type="ORF">OS133_03080</name>
    <name evidence="4" type="ORF">OS134_11890</name>
</gene>
<dbReference type="Proteomes" id="UP001259340">
    <property type="component" value="Unassembled WGS sequence"/>
</dbReference>
<dbReference type="InterPro" id="IPR002901">
    <property type="entry name" value="MGlyc_endo_b_GlcNAc-like_dom"/>
</dbReference>
<feature type="chain" id="PRO_5043398524" evidence="1">
    <location>
        <begin position="23"/>
        <end position="326"/>
    </location>
</feature>
<protein>
    <submittedName>
        <fullName evidence="3">Glucosaminidase domain-containing protein</fullName>
    </submittedName>
</protein>
<evidence type="ECO:0000256" key="1">
    <source>
        <dbReference type="SAM" id="SignalP"/>
    </source>
</evidence>
<keyword evidence="6" id="KW-1185">Reference proteome</keyword>
<name>A0AAW8NII7_9GAMM</name>
<dbReference type="Proteomes" id="UP001271263">
    <property type="component" value="Unassembled WGS sequence"/>
</dbReference>
<reference evidence="3" key="2">
    <citation type="submission" date="2022-11" db="EMBL/GenBank/DDBJ databases">
        <title>Prophages regulate Shewanella fidelis motility and biofilm formation: implications for gut colonization dynamics in Ciona robusta.</title>
        <authorList>
            <person name="Natarajan O."/>
            <person name="Gibboney S.L."/>
            <person name="Young M.N."/>
            <person name="Lim S.J."/>
            <person name="Pluta N."/>
            <person name="Atkinson C.G.F."/>
            <person name="Leigh B.A."/>
            <person name="Liberti A."/>
            <person name="Kees E."/>
            <person name="Breitbart M."/>
            <person name="Gralnick J."/>
            <person name="Dishaw L.J."/>
        </authorList>
    </citation>
    <scope>NUCLEOTIDE SEQUENCE</scope>
    <source>
        <strain evidence="3">3313</strain>
    </source>
</reference>
<organism evidence="3 5">
    <name type="scientific">Shewanella fidelis</name>
    <dbReference type="NCBI Taxonomy" id="173509"/>
    <lineage>
        <taxon>Bacteria</taxon>
        <taxon>Pseudomonadati</taxon>
        <taxon>Pseudomonadota</taxon>
        <taxon>Gammaproteobacteria</taxon>
        <taxon>Alteromonadales</taxon>
        <taxon>Shewanellaceae</taxon>
        <taxon>Shewanella</taxon>
    </lineage>
</organism>
<evidence type="ECO:0000313" key="3">
    <source>
        <dbReference type="EMBL" id="MDR8522682.1"/>
    </source>
</evidence>
<dbReference type="EMBL" id="JAPMLE010000001">
    <property type="protein sequence ID" value="MDR8522682.1"/>
    <property type="molecule type" value="Genomic_DNA"/>
</dbReference>
<feature type="domain" description="Mannosyl-glycoprotein endo-beta-N-acetylglucosamidase-like" evidence="2">
    <location>
        <begin position="174"/>
        <end position="301"/>
    </location>
</feature>
<reference evidence="4 6" key="1">
    <citation type="journal article" date="2022" name="bioRxiv">
        <title>Prophages regulate Shewanella fidelis 3313 motility and biofilm formation: implications for gut colonization dynamics in Ciona robusta.</title>
        <authorList>
            <person name="Natarajan O."/>
            <person name="Gibboney S.L."/>
            <person name="Young M.N."/>
            <person name="Lim S.J."/>
            <person name="Pluta N."/>
            <person name="Atkinson C.G."/>
            <person name="Leigh B.A."/>
            <person name="Liberti A."/>
            <person name="Kees E.D."/>
            <person name="Breitbart M."/>
            <person name="Gralnick J.A."/>
            <person name="Dishaw L.J."/>
        </authorList>
    </citation>
    <scope>NUCLEOTIDE SEQUENCE [LARGE SCALE GENOMIC DNA]</scope>
    <source>
        <strain evidence="4 6">JG4066</strain>
    </source>
</reference>
<dbReference type="GO" id="GO:0004040">
    <property type="term" value="F:amidase activity"/>
    <property type="evidence" value="ECO:0007669"/>
    <property type="project" value="InterPro"/>
</dbReference>
<evidence type="ECO:0000259" key="2">
    <source>
        <dbReference type="Pfam" id="PF01832"/>
    </source>
</evidence>
<feature type="signal peptide" evidence="1">
    <location>
        <begin position="1"/>
        <end position="22"/>
    </location>
</feature>
<dbReference type="Gene3D" id="1.10.530.10">
    <property type="match status" value="1"/>
</dbReference>
<proteinExistence type="predicted"/>
<keyword evidence="1" id="KW-0732">Signal</keyword>
<evidence type="ECO:0000313" key="5">
    <source>
        <dbReference type="Proteomes" id="UP001259340"/>
    </source>
</evidence>
<dbReference type="Pfam" id="PF01832">
    <property type="entry name" value="Glucosaminidase"/>
    <property type="match status" value="1"/>
</dbReference>
<dbReference type="InterPro" id="IPR053195">
    <property type="entry name" value="Bax-like"/>
</dbReference>
<dbReference type="EMBL" id="JAPMLD010000004">
    <property type="protein sequence ID" value="MDW4824761.1"/>
    <property type="molecule type" value="Genomic_DNA"/>
</dbReference>
<dbReference type="RefSeq" id="WP_310653961.1">
    <property type="nucleotide sequence ID" value="NZ_JAPMLA010000005.1"/>
</dbReference>
<dbReference type="AlphaFoldDB" id="A0AAW8NII7"/>
<evidence type="ECO:0000313" key="6">
    <source>
        <dbReference type="Proteomes" id="UP001271263"/>
    </source>
</evidence>
<accession>A0AAW8NII7</accession>
<comment type="caution">
    <text evidence="3">The sequence shown here is derived from an EMBL/GenBank/DDBJ whole genome shotgun (WGS) entry which is preliminary data.</text>
</comment>
<sequence>MPFIKTLAAVLLMSYSLSFAWADVVPEQRLPLPPKQMPQASEYVAVTTLDSAKELETVFAKQGYLLSADNQLLPRIYVENLPADLNSLPVAQKVSVFIRLLLPTIKAVNQQILQIRQRLMALSTTPWQQWTQVERKWFTDLLANYAVNSELSKNNSLQGSAAEQKAQLANAINTLLLRVDVIPSGMVLAQAIDESGWGTSYFAVAGNNLYGEHLSEHGGKFLTTPNGKVKVAAFDNLFQSTASYIHNLNTTRAYSELRQLRQVLRQQNKLSGYELTQGLIDYSSRGQAYVDNLRALITAHQLDNFTNAKLLNTHVSRYRFSRPVAQ</sequence>